<dbReference type="GO" id="GO:0004559">
    <property type="term" value="F:alpha-mannosidase activity"/>
    <property type="evidence" value="ECO:0007669"/>
    <property type="project" value="InterPro"/>
</dbReference>
<dbReference type="Gene3D" id="3.20.110.10">
    <property type="entry name" value="Glycoside hydrolase 38, N terminal domain"/>
    <property type="match status" value="1"/>
</dbReference>
<gene>
    <name evidence="2" type="ORF">IAB44_08120</name>
</gene>
<accession>A0A9D1ESY2</accession>
<reference evidence="2" key="2">
    <citation type="journal article" date="2021" name="PeerJ">
        <title>Extensive microbial diversity within the chicken gut microbiome revealed by metagenomics and culture.</title>
        <authorList>
            <person name="Gilroy R."/>
            <person name="Ravi A."/>
            <person name="Getino M."/>
            <person name="Pursley I."/>
            <person name="Horton D.L."/>
            <person name="Alikhan N.F."/>
            <person name="Baker D."/>
            <person name="Gharbi K."/>
            <person name="Hall N."/>
            <person name="Watson M."/>
            <person name="Adriaenssens E.M."/>
            <person name="Foster-Nyarko E."/>
            <person name="Jarju S."/>
            <person name="Secka A."/>
            <person name="Antonio M."/>
            <person name="Oren A."/>
            <person name="Chaudhuri R.R."/>
            <person name="La Ragione R."/>
            <person name="Hildebrand F."/>
            <person name="Pallen M.J."/>
        </authorList>
    </citation>
    <scope>NUCLEOTIDE SEQUENCE</scope>
    <source>
        <strain evidence="2">CHK190-19873</strain>
    </source>
</reference>
<evidence type="ECO:0000313" key="2">
    <source>
        <dbReference type="EMBL" id="HIS31492.1"/>
    </source>
</evidence>
<dbReference type="GO" id="GO:0006013">
    <property type="term" value="P:mannose metabolic process"/>
    <property type="evidence" value="ECO:0007669"/>
    <property type="project" value="InterPro"/>
</dbReference>
<dbReference type="SUPFAM" id="SSF88713">
    <property type="entry name" value="Glycoside hydrolase/deacetylase"/>
    <property type="match status" value="1"/>
</dbReference>
<comment type="caution">
    <text evidence="2">The sequence shown here is derived from an EMBL/GenBank/DDBJ whole genome shotgun (WGS) entry which is preliminary data.</text>
</comment>
<dbReference type="Pfam" id="PF01074">
    <property type="entry name" value="Glyco_hydro_38N"/>
    <property type="match status" value="1"/>
</dbReference>
<dbReference type="InterPro" id="IPR011330">
    <property type="entry name" value="Glyco_hydro/deAcase_b/a-brl"/>
</dbReference>
<dbReference type="AlphaFoldDB" id="A0A9D1ESY2"/>
<dbReference type="Proteomes" id="UP000823935">
    <property type="component" value="Unassembled WGS sequence"/>
</dbReference>
<dbReference type="InterPro" id="IPR027291">
    <property type="entry name" value="Glyco_hydro_38_N_sf"/>
</dbReference>
<organism evidence="2 3">
    <name type="scientific">Candidatus Limivivens intestinipullorum</name>
    <dbReference type="NCBI Taxonomy" id="2840858"/>
    <lineage>
        <taxon>Bacteria</taxon>
        <taxon>Bacillati</taxon>
        <taxon>Bacillota</taxon>
        <taxon>Clostridia</taxon>
        <taxon>Lachnospirales</taxon>
        <taxon>Lachnospiraceae</taxon>
        <taxon>Lachnospiraceae incertae sedis</taxon>
        <taxon>Candidatus Limivivens</taxon>
    </lineage>
</organism>
<proteinExistence type="predicted"/>
<dbReference type="EMBL" id="DVIQ01000043">
    <property type="protein sequence ID" value="HIS31492.1"/>
    <property type="molecule type" value="Genomic_DNA"/>
</dbReference>
<evidence type="ECO:0000259" key="1">
    <source>
        <dbReference type="Pfam" id="PF01074"/>
    </source>
</evidence>
<sequence>MEKQIKTMYVVHHAHTDIGYTDLQERVADTQAAYIREVVAMMGKPEYEAFRWNCETLFCVEEFFKRAAPKEKEAFCRLAREGKLGVSANYLNFTDLLDWEVYRKRLAKWKERFREAGFDLKTAMCADINGISMGCRDAMLDNGIEFLLMNINYSHGMYPLYQNQNAWWWENARGQRLLVWNGEHYNLGNVLGIKPNPAENFLMENHLGKGSILADPVETLHENLRYYRKLCQDNGYPYDFILASVSGVFSDNAPPEPEILKNIQAYNEKYGGECRLQMVSLQELYEAIREKLADAPVYHGDLTDWWANGVGSAPYALKHYKDAVYRYELARRLDGRAEEHYPELARTVQDNLMLYAEHTGGHSATVTDPYDTMVMNLDIRKNSYASKAHEAASRMLDAIAMEKGDILRYYASQGTIKVCSPSRIGGPKKVEFYLETIAFEEAVITDGTGRVIPSQVSAHPRGRRITFVDTFAPFEEKIYTYREKKAGPRRFNSRRCYVGGEGVRDIENTYDPVSFRLPGAFENRWFSLSYAPHEGITSFVDKRAGRNLLGEGTAPFFTPLYEQTEIRPGFSERDERHLRGRNIRGAHAKLFAGDLEQIDCLERGDVFTVLCLRWRLPGTIRADVVLKFYEEIPRIDFKLMLGKTLSLDMESVYLPMSLSFPDRTLALRKGTEAFRPGIDQVPGTCMDYYISDFGLACLSKEGGALIAASDTALWYMGEMKHHTIRLCDGKKENNQRPVYSWVMNNTWKTNFKIDLSGLGEYCYTLWLWNGEDMEEAMDAVKELSFDPYVLIIG</sequence>
<dbReference type="CDD" id="cd10791">
    <property type="entry name" value="GH38N_AMII_like_1"/>
    <property type="match status" value="1"/>
</dbReference>
<reference evidence="2" key="1">
    <citation type="submission" date="2020-10" db="EMBL/GenBank/DDBJ databases">
        <authorList>
            <person name="Gilroy R."/>
        </authorList>
    </citation>
    <scope>NUCLEOTIDE SEQUENCE</scope>
    <source>
        <strain evidence="2">CHK190-19873</strain>
    </source>
</reference>
<protein>
    <recommendedName>
        <fullName evidence="1">Glycoside hydrolase family 38 N-terminal domain-containing protein</fullName>
    </recommendedName>
</protein>
<name>A0A9D1ESY2_9FIRM</name>
<evidence type="ECO:0000313" key="3">
    <source>
        <dbReference type="Proteomes" id="UP000823935"/>
    </source>
</evidence>
<dbReference type="InterPro" id="IPR000602">
    <property type="entry name" value="Glyco_hydro_38_N"/>
</dbReference>
<feature type="domain" description="Glycoside hydrolase family 38 N-terminal" evidence="1">
    <location>
        <begin position="7"/>
        <end position="298"/>
    </location>
</feature>